<keyword evidence="5" id="KW-0378">Hydrolase</keyword>
<keyword evidence="6" id="KW-1185">Reference proteome</keyword>
<feature type="region of interest" description="Disordered" evidence="3">
    <location>
        <begin position="455"/>
        <end position="487"/>
    </location>
</feature>
<comment type="caution">
    <text evidence="5">The sequence shown here is derived from an EMBL/GenBank/DDBJ whole genome shotgun (WGS) entry which is preliminary data.</text>
</comment>
<dbReference type="InterPro" id="IPR017850">
    <property type="entry name" value="Alkaline_phosphatase_core_sf"/>
</dbReference>
<dbReference type="PANTHER" id="PTHR11596">
    <property type="entry name" value="ALKALINE PHOSPHATASE"/>
    <property type="match status" value="1"/>
</dbReference>
<dbReference type="PANTHER" id="PTHR11596:SF5">
    <property type="entry name" value="ALKALINE PHOSPHATASE"/>
    <property type="match status" value="1"/>
</dbReference>
<evidence type="ECO:0000256" key="4">
    <source>
        <dbReference type="SAM" id="SignalP"/>
    </source>
</evidence>
<dbReference type="SMART" id="SM00098">
    <property type="entry name" value="alkPPc"/>
    <property type="match status" value="1"/>
</dbReference>
<dbReference type="RefSeq" id="WP_377341672.1">
    <property type="nucleotide sequence ID" value="NZ_JALBWS010000010.1"/>
</dbReference>
<evidence type="ECO:0000256" key="2">
    <source>
        <dbReference type="RuleBase" id="RU003946"/>
    </source>
</evidence>
<name>A0ABW0JZ37_9GAMM</name>
<dbReference type="SUPFAM" id="SSF53649">
    <property type="entry name" value="Alkaline phosphatase-like"/>
    <property type="match status" value="1"/>
</dbReference>
<protein>
    <submittedName>
        <fullName evidence="5">Alkaline phosphatase</fullName>
        <ecNumber evidence="5">3.1.3.1</ecNumber>
    </submittedName>
</protein>
<keyword evidence="4" id="KW-0732">Signal</keyword>
<organism evidence="5 6">
    <name type="scientific">Rhodanobacter ginsenosidimutans</name>
    <dbReference type="NCBI Taxonomy" id="490571"/>
    <lineage>
        <taxon>Bacteria</taxon>
        <taxon>Pseudomonadati</taxon>
        <taxon>Pseudomonadota</taxon>
        <taxon>Gammaproteobacteria</taxon>
        <taxon>Lysobacterales</taxon>
        <taxon>Rhodanobacteraceae</taxon>
        <taxon>Rhodanobacter</taxon>
    </lineage>
</organism>
<dbReference type="Pfam" id="PF00245">
    <property type="entry name" value="Alk_phosphatase"/>
    <property type="match status" value="1"/>
</dbReference>
<dbReference type="PROSITE" id="PS51257">
    <property type="entry name" value="PROKAR_LIPOPROTEIN"/>
    <property type="match status" value="1"/>
</dbReference>
<proteinExistence type="inferred from homology"/>
<dbReference type="EMBL" id="JBHSMM010000004">
    <property type="protein sequence ID" value="MFC5441178.1"/>
    <property type="molecule type" value="Genomic_DNA"/>
</dbReference>
<dbReference type="Proteomes" id="UP001596018">
    <property type="component" value="Unassembled WGS sequence"/>
</dbReference>
<dbReference type="GO" id="GO:0004035">
    <property type="term" value="F:alkaline phosphatase activity"/>
    <property type="evidence" value="ECO:0007669"/>
    <property type="project" value="UniProtKB-EC"/>
</dbReference>
<sequence length="582" mass="61427">MHRCSSIAGHLAVGITLSLLGACASVPPTTSAHAAIDVPAIQRPQGETPQWWFRNGAAQAAQASAQAHVDGQRAKNVIVFLGDGMSIPTIAAAHVMAGQRKGVDGESYRLSFEKLPFSALSRTYETDQQTPDSAGTMTAIMSGVKTRAGFIGVSQVPTRQDCAASRGQELVSTLELAAAAGMSTGAVSTARITHATPAATYGHLPERNWEVDAAMPAAARAEGCKDFATQLIDFPAANGLTVAMGGGRRNFLPTGVADPEYPKKTGARSDGRNLIDEWTAKHPDGKYVWNTAQLDALDLAHTPRLLGLFEPSHMQYEHDRSKGPGGEPSLAQMTRSAITVLKQNPNGFFLMVEGGRIDHALHAGNAYRALDETISLADAVQAALDATDPANTLIVVTADHSHTLTFAGYPRRGNPILGKVRGTTDSYDEESTGALAHDATGLPYTTLGFANGPGYTGASDEQPEGPKHFPHQPKHFTAISKGRPDLTNVDTTAPDYMQEAVVPLGGETHGGEDVAIFASGPGAAAFHGELEQNAIFHIIVQHAPRIRAELCRLGGCNGDGVPVDRPTRQAWLQQLGAPATTR</sequence>
<dbReference type="EC" id="3.1.3.1" evidence="5"/>
<gene>
    <name evidence="5" type="ORF">ACFPK0_14215</name>
</gene>
<evidence type="ECO:0000313" key="5">
    <source>
        <dbReference type="EMBL" id="MFC5441178.1"/>
    </source>
</evidence>
<feature type="signal peptide" evidence="4">
    <location>
        <begin position="1"/>
        <end position="34"/>
    </location>
</feature>
<dbReference type="InterPro" id="IPR001952">
    <property type="entry name" value="Alkaline_phosphatase"/>
</dbReference>
<dbReference type="CDD" id="cd16012">
    <property type="entry name" value="ALP"/>
    <property type="match status" value="1"/>
</dbReference>
<dbReference type="PRINTS" id="PR00113">
    <property type="entry name" value="ALKPHPHTASE"/>
</dbReference>
<evidence type="ECO:0000256" key="1">
    <source>
        <dbReference type="ARBA" id="ARBA00022553"/>
    </source>
</evidence>
<evidence type="ECO:0000313" key="6">
    <source>
        <dbReference type="Proteomes" id="UP001596018"/>
    </source>
</evidence>
<reference evidence="6" key="1">
    <citation type="journal article" date="2019" name="Int. J. Syst. Evol. Microbiol.">
        <title>The Global Catalogue of Microorganisms (GCM) 10K type strain sequencing project: providing services to taxonomists for standard genome sequencing and annotation.</title>
        <authorList>
            <consortium name="The Broad Institute Genomics Platform"/>
            <consortium name="The Broad Institute Genome Sequencing Center for Infectious Disease"/>
            <person name="Wu L."/>
            <person name="Ma J."/>
        </authorList>
    </citation>
    <scope>NUCLEOTIDE SEQUENCE [LARGE SCALE GENOMIC DNA]</scope>
    <source>
        <strain evidence="6">KACC 12822</strain>
    </source>
</reference>
<dbReference type="Gene3D" id="3.40.720.10">
    <property type="entry name" value="Alkaline Phosphatase, subunit A"/>
    <property type="match status" value="1"/>
</dbReference>
<accession>A0ABW0JZ37</accession>
<keyword evidence="1" id="KW-0597">Phosphoprotein</keyword>
<evidence type="ECO:0000256" key="3">
    <source>
        <dbReference type="SAM" id="MobiDB-lite"/>
    </source>
</evidence>
<comment type="similarity">
    <text evidence="2">Belongs to the alkaline phosphatase family.</text>
</comment>
<feature type="chain" id="PRO_5046124690" evidence="4">
    <location>
        <begin position="35"/>
        <end position="582"/>
    </location>
</feature>